<dbReference type="Pfam" id="PF00583">
    <property type="entry name" value="Acetyltransf_1"/>
    <property type="match status" value="1"/>
</dbReference>
<keyword evidence="3" id="KW-1185">Reference proteome</keyword>
<proteinExistence type="predicted"/>
<evidence type="ECO:0000313" key="2">
    <source>
        <dbReference type="EMBL" id="NEE00836.1"/>
    </source>
</evidence>
<reference evidence="2 3" key="1">
    <citation type="submission" date="2020-02" db="EMBL/GenBank/DDBJ databases">
        <authorList>
            <person name="Li X.-J."/>
            <person name="Han X.-M."/>
        </authorList>
    </citation>
    <scope>NUCLEOTIDE SEQUENCE [LARGE SCALE GENOMIC DNA]</scope>
    <source>
        <strain evidence="2 3">CCTCC AB 2017055</strain>
    </source>
</reference>
<dbReference type="Gene3D" id="3.40.630.30">
    <property type="match status" value="1"/>
</dbReference>
<dbReference type="CDD" id="cd04301">
    <property type="entry name" value="NAT_SF"/>
    <property type="match status" value="1"/>
</dbReference>
<accession>A0A6L9S6Q6</accession>
<evidence type="ECO:0000313" key="3">
    <source>
        <dbReference type="Proteomes" id="UP000475214"/>
    </source>
</evidence>
<dbReference type="InterPro" id="IPR000182">
    <property type="entry name" value="GNAT_dom"/>
</dbReference>
<dbReference type="InterPro" id="IPR016181">
    <property type="entry name" value="Acyl_CoA_acyltransferase"/>
</dbReference>
<evidence type="ECO:0000259" key="1">
    <source>
        <dbReference type="Pfam" id="PF00583"/>
    </source>
</evidence>
<dbReference type="RefSeq" id="WP_163737344.1">
    <property type="nucleotide sequence ID" value="NZ_JAAGOA010000007.1"/>
</dbReference>
<keyword evidence="2" id="KW-0808">Transferase</keyword>
<organism evidence="2 3">
    <name type="scientific">Phytoactinopolyspora halotolerans</name>
    <dbReference type="NCBI Taxonomy" id="1981512"/>
    <lineage>
        <taxon>Bacteria</taxon>
        <taxon>Bacillati</taxon>
        <taxon>Actinomycetota</taxon>
        <taxon>Actinomycetes</taxon>
        <taxon>Jiangellales</taxon>
        <taxon>Jiangellaceae</taxon>
        <taxon>Phytoactinopolyspora</taxon>
    </lineage>
</organism>
<dbReference type="GO" id="GO:0016747">
    <property type="term" value="F:acyltransferase activity, transferring groups other than amino-acyl groups"/>
    <property type="evidence" value="ECO:0007669"/>
    <property type="project" value="InterPro"/>
</dbReference>
<protein>
    <submittedName>
        <fullName evidence="2">GNAT family N-acetyltransferase</fullName>
    </submittedName>
</protein>
<sequence>MAPLITTRAERPEFGSDIWEMPDSWPAFMDHDPVAWSLYGVATAAYPELTVVATDEGTVVAHGQATAFRQNLEGRRELPDTGWDQVLMWVNSDLRKGIEPDVASALEVSVHPGWQGRGMSRLILMAMREAARARGFDTLLAPVRPSGKHLEPATPMSEYAYRTRADGLPEDPWLRIHVRAGGVIEKIAPASMVVGSSLTNWRTWTGLPFDVDGLVEVPHALTLVHSAPAHDHAVYVEPNVWVRHRL</sequence>
<comment type="caution">
    <text evidence="2">The sequence shown here is derived from an EMBL/GenBank/DDBJ whole genome shotgun (WGS) entry which is preliminary data.</text>
</comment>
<feature type="domain" description="N-acetyltransferase" evidence="1">
    <location>
        <begin position="39"/>
        <end position="144"/>
    </location>
</feature>
<dbReference type="SUPFAM" id="SSF55729">
    <property type="entry name" value="Acyl-CoA N-acyltransferases (Nat)"/>
    <property type="match status" value="1"/>
</dbReference>
<dbReference type="AlphaFoldDB" id="A0A6L9S6Q6"/>
<dbReference type="Proteomes" id="UP000475214">
    <property type="component" value="Unassembled WGS sequence"/>
</dbReference>
<dbReference type="EMBL" id="JAAGOA010000007">
    <property type="protein sequence ID" value="NEE00836.1"/>
    <property type="molecule type" value="Genomic_DNA"/>
</dbReference>
<gene>
    <name evidence="2" type="ORF">G1H10_11720</name>
</gene>
<name>A0A6L9S6Q6_9ACTN</name>